<feature type="coiled-coil region" evidence="1">
    <location>
        <begin position="355"/>
        <end position="382"/>
    </location>
</feature>
<dbReference type="Pfam" id="PF16927">
    <property type="entry name" value="HisKA_7TM"/>
    <property type="match status" value="1"/>
</dbReference>
<dbReference type="InterPro" id="IPR000700">
    <property type="entry name" value="PAS-assoc_C"/>
</dbReference>
<dbReference type="SUPFAM" id="SSF55785">
    <property type="entry name" value="PYP-like sensor domain (PAS domain)"/>
    <property type="match status" value="1"/>
</dbReference>
<dbReference type="InterPro" id="IPR035965">
    <property type="entry name" value="PAS-like_dom_sf"/>
</dbReference>
<dbReference type="InterPro" id="IPR031621">
    <property type="entry name" value="HisKA_7TM"/>
</dbReference>
<dbReference type="InterPro" id="IPR000014">
    <property type="entry name" value="PAS"/>
</dbReference>
<feature type="transmembrane region" description="Helical" evidence="2">
    <location>
        <begin position="72"/>
        <end position="92"/>
    </location>
</feature>
<evidence type="ECO:0000256" key="1">
    <source>
        <dbReference type="SAM" id="Coils"/>
    </source>
</evidence>
<dbReference type="Proteomes" id="UP000653358">
    <property type="component" value="Unassembled WGS sequence"/>
</dbReference>
<dbReference type="PROSITE" id="PS50887">
    <property type="entry name" value="GGDEF"/>
    <property type="match status" value="1"/>
</dbReference>
<dbReference type="CDD" id="cd01949">
    <property type="entry name" value="GGDEF"/>
    <property type="match status" value="1"/>
</dbReference>
<keyword evidence="6" id="KW-1185">Reference proteome</keyword>
<dbReference type="SMART" id="SM00267">
    <property type="entry name" value="GGDEF"/>
    <property type="match status" value="1"/>
</dbReference>
<evidence type="ECO:0000259" key="3">
    <source>
        <dbReference type="PROSITE" id="PS50113"/>
    </source>
</evidence>
<dbReference type="InterPro" id="IPR052163">
    <property type="entry name" value="DGC-Regulatory_Protein"/>
</dbReference>
<dbReference type="InterPro" id="IPR043128">
    <property type="entry name" value="Rev_trsase/Diguanyl_cyclase"/>
</dbReference>
<feature type="transmembrane region" description="Helical" evidence="2">
    <location>
        <begin position="39"/>
        <end position="60"/>
    </location>
</feature>
<dbReference type="SMART" id="SM00086">
    <property type="entry name" value="PAC"/>
    <property type="match status" value="1"/>
</dbReference>
<gene>
    <name evidence="5" type="ORF">GH807_07695</name>
</gene>
<dbReference type="Pfam" id="PF13426">
    <property type="entry name" value="PAS_9"/>
    <property type="match status" value="1"/>
</dbReference>
<dbReference type="RefSeq" id="WP_148603166.1">
    <property type="nucleotide sequence ID" value="NZ_RXYB01000006.1"/>
</dbReference>
<dbReference type="Gene3D" id="3.30.70.270">
    <property type="match status" value="1"/>
</dbReference>
<dbReference type="InterPro" id="IPR029787">
    <property type="entry name" value="Nucleotide_cyclase"/>
</dbReference>
<proteinExistence type="predicted"/>
<feature type="transmembrane region" description="Helical" evidence="2">
    <location>
        <begin position="142"/>
        <end position="168"/>
    </location>
</feature>
<keyword evidence="2" id="KW-0472">Membrane</keyword>
<keyword evidence="2" id="KW-0812">Transmembrane</keyword>
<dbReference type="InterPro" id="IPR001610">
    <property type="entry name" value="PAC"/>
</dbReference>
<comment type="caution">
    <text evidence="5">The sequence shown here is derived from an EMBL/GenBank/DDBJ whole genome shotgun (WGS) entry which is preliminary data.</text>
</comment>
<evidence type="ECO:0000259" key="4">
    <source>
        <dbReference type="PROSITE" id="PS50887"/>
    </source>
</evidence>
<keyword evidence="1" id="KW-0175">Coiled coil</keyword>
<dbReference type="CDD" id="cd00130">
    <property type="entry name" value="PAS"/>
    <property type="match status" value="1"/>
</dbReference>
<feature type="domain" description="PAC" evidence="3">
    <location>
        <begin position="305"/>
        <end position="357"/>
    </location>
</feature>
<dbReference type="InterPro" id="IPR000160">
    <property type="entry name" value="GGDEF_dom"/>
</dbReference>
<dbReference type="NCBIfam" id="TIGR00229">
    <property type="entry name" value="sensory_box"/>
    <property type="match status" value="1"/>
</dbReference>
<protein>
    <submittedName>
        <fullName evidence="5">Diguanylate cyclase</fullName>
    </submittedName>
</protein>
<reference evidence="5 6" key="1">
    <citation type="journal article" date="2020" name="mSystems">
        <title>Defining Genomic and Predicted Metabolic Features of the Acetobacterium Genus.</title>
        <authorList>
            <person name="Ross D.E."/>
            <person name="Marshall C.W."/>
            <person name="Gulliver D."/>
            <person name="May H.D."/>
            <person name="Norman R.S."/>
        </authorList>
    </citation>
    <scope>NUCLEOTIDE SEQUENCE [LARGE SCALE GENOMIC DNA]</scope>
    <source>
        <strain evidence="5 6">DSM 9173</strain>
    </source>
</reference>
<sequence length="547" mass="63494">MEWNMIQTMLFTVLFMCFVFYLSMGIFSFKKDHHLKTNIVFFCFCICTSIWAIGYAFMLMSPTIEIANNWRIFAAFGWCFFYGLWFSFVQSFDNKDKKNIVSKIEYLFFLVSAICFSSNFFFAPSQIVSSEPYGFVDNLYTITPIGTAFTIYNAVILLTSMVIIFYKIRNTQKYRIKKQLRIILITCLISVSLALLAELVLPHMGIMLFPSAIITISIGMAGIWYAIGHYKMMSISQELVSKYIFDAVNEPTFIIGEDFLVKNCNKSSISATGYEHQELIQKPLETIIDFREYDFDSIIHTENANKVEVELLRKNKETLVCELTATVILDKYKDILGILILLYDVSEKNKIAELQKQYTNELQEKNVKLRNEIRERQQAEDQIRHFIYYDTLTELYNRKKMLEMLNELLNDGHEKFAILFIDLDHFKQANDNYGHEAGDFILKMVADRLKNIFRSSDIICRIGGDEFIIILRNMKEKSEAEKKAESVLMALSEAFLYKKNKLMISASMGISLFPEHGTDADLLIKKADFAMYEAKREGKNNYKISSS</sequence>
<organism evidence="5 6">
    <name type="scientific">Acetobacterium tundrae</name>
    <dbReference type="NCBI Taxonomy" id="132932"/>
    <lineage>
        <taxon>Bacteria</taxon>
        <taxon>Bacillati</taxon>
        <taxon>Bacillota</taxon>
        <taxon>Clostridia</taxon>
        <taxon>Eubacteriales</taxon>
        <taxon>Eubacteriaceae</taxon>
        <taxon>Acetobacterium</taxon>
    </lineage>
</organism>
<feature type="transmembrane region" description="Helical" evidence="2">
    <location>
        <begin position="180"/>
        <end position="201"/>
    </location>
</feature>
<dbReference type="PROSITE" id="PS50113">
    <property type="entry name" value="PAC"/>
    <property type="match status" value="1"/>
</dbReference>
<dbReference type="PANTHER" id="PTHR46663:SF2">
    <property type="entry name" value="GGDEF DOMAIN-CONTAINING PROTEIN"/>
    <property type="match status" value="1"/>
</dbReference>
<evidence type="ECO:0000313" key="6">
    <source>
        <dbReference type="Proteomes" id="UP000653358"/>
    </source>
</evidence>
<feature type="transmembrane region" description="Helical" evidence="2">
    <location>
        <begin position="6"/>
        <end position="27"/>
    </location>
</feature>
<feature type="domain" description="GGDEF" evidence="4">
    <location>
        <begin position="414"/>
        <end position="547"/>
    </location>
</feature>
<dbReference type="Gene3D" id="3.30.450.20">
    <property type="entry name" value="PAS domain"/>
    <property type="match status" value="1"/>
</dbReference>
<dbReference type="Pfam" id="PF00990">
    <property type="entry name" value="GGDEF"/>
    <property type="match status" value="1"/>
</dbReference>
<dbReference type="SUPFAM" id="SSF55073">
    <property type="entry name" value="Nucleotide cyclase"/>
    <property type="match status" value="1"/>
</dbReference>
<feature type="transmembrane region" description="Helical" evidence="2">
    <location>
        <begin position="207"/>
        <end position="227"/>
    </location>
</feature>
<dbReference type="EMBL" id="WJBB01000007">
    <property type="protein sequence ID" value="MBC3796929.1"/>
    <property type="molecule type" value="Genomic_DNA"/>
</dbReference>
<keyword evidence="2" id="KW-1133">Transmembrane helix</keyword>
<dbReference type="NCBIfam" id="TIGR00254">
    <property type="entry name" value="GGDEF"/>
    <property type="match status" value="1"/>
</dbReference>
<evidence type="ECO:0000313" key="5">
    <source>
        <dbReference type="EMBL" id="MBC3796929.1"/>
    </source>
</evidence>
<evidence type="ECO:0000256" key="2">
    <source>
        <dbReference type="SAM" id="Phobius"/>
    </source>
</evidence>
<dbReference type="PANTHER" id="PTHR46663">
    <property type="entry name" value="DIGUANYLATE CYCLASE DGCT-RELATED"/>
    <property type="match status" value="1"/>
</dbReference>
<accession>A0ABR6WKB9</accession>
<name>A0ABR6WKB9_9FIRM</name>
<feature type="transmembrane region" description="Helical" evidence="2">
    <location>
        <begin position="104"/>
        <end position="122"/>
    </location>
</feature>